<evidence type="ECO:0000256" key="1">
    <source>
        <dbReference type="ARBA" id="ARBA00010126"/>
    </source>
</evidence>
<feature type="compositionally biased region" description="Basic and acidic residues" evidence="3">
    <location>
        <begin position="36"/>
        <end position="45"/>
    </location>
</feature>
<comment type="similarity">
    <text evidence="1">Belongs to the NSRP1 family.</text>
</comment>
<proteinExistence type="inferred from homology"/>
<organism evidence="5 6">
    <name type="scientific">Microthyrium microscopicum</name>
    <dbReference type="NCBI Taxonomy" id="703497"/>
    <lineage>
        <taxon>Eukaryota</taxon>
        <taxon>Fungi</taxon>
        <taxon>Dikarya</taxon>
        <taxon>Ascomycota</taxon>
        <taxon>Pezizomycotina</taxon>
        <taxon>Dothideomycetes</taxon>
        <taxon>Dothideomycetes incertae sedis</taxon>
        <taxon>Microthyriales</taxon>
        <taxon>Microthyriaceae</taxon>
        <taxon>Microthyrium</taxon>
    </lineage>
</organism>
<dbReference type="Proteomes" id="UP000799302">
    <property type="component" value="Unassembled WGS sequence"/>
</dbReference>
<feature type="compositionally biased region" description="Basic and acidic residues" evidence="3">
    <location>
        <begin position="289"/>
        <end position="307"/>
    </location>
</feature>
<accession>A0A6A6UV98</accession>
<dbReference type="Pfam" id="PF09745">
    <property type="entry name" value="NSRP1_N"/>
    <property type="match status" value="1"/>
</dbReference>
<feature type="domain" description="Nuclear speckle splicing regulatory protein 1 N-terminal" evidence="4">
    <location>
        <begin position="70"/>
        <end position="187"/>
    </location>
</feature>
<dbReference type="GO" id="GO:0000381">
    <property type="term" value="P:regulation of alternative mRNA splicing, via spliceosome"/>
    <property type="evidence" value="ECO:0007669"/>
    <property type="project" value="InterPro"/>
</dbReference>
<keyword evidence="2" id="KW-0175">Coiled coil</keyword>
<evidence type="ECO:0000313" key="6">
    <source>
        <dbReference type="Proteomes" id="UP000799302"/>
    </source>
</evidence>
<keyword evidence="6" id="KW-1185">Reference proteome</keyword>
<sequence length="369" mass="41281">MSLKFGFGAKKNATLPSRKPAAKVSAFGQDDSDDDASNKLDDLSKPGKFSKKPKLPISQFGDLSAKRSHQKNLDKALEVDPSIYDYDAAYDAQKARDDARKAVEREKAEDGKAKYMGNLLAAAEVRKKDQLRAKEKLLQRERVAEGEEFADKDKFVTGAYKRQQEELRRLEEEEKRKEEREEEKKKKMGSQVFFRNFLNEQDGRYQDDAAATSEAQKQGLKGADSEAIKKTDVDIAKELNSKGASITLTDDGEIADKRQLLSAGLNVVAKPKPPPSPKPNASQSVASKQIREDKSLGKLSARERQSRMVETQMEQLLKRQADEEADELRKKEHTAKSQKTDATISSARERYLARKKAAEEAKSTPGKDA</sequence>
<reference evidence="5" key="1">
    <citation type="journal article" date="2020" name="Stud. Mycol.">
        <title>101 Dothideomycetes genomes: a test case for predicting lifestyles and emergence of pathogens.</title>
        <authorList>
            <person name="Haridas S."/>
            <person name="Albert R."/>
            <person name="Binder M."/>
            <person name="Bloem J."/>
            <person name="Labutti K."/>
            <person name="Salamov A."/>
            <person name="Andreopoulos B."/>
            <person name="Baker S."/>
            <person name="Barry K."/>
            <person name="Bills G."/>
            <person name="Bluhm B."/>
            <person name="Cannon C."/>
            <person name="Castanera R."/>
            <person name="Culley D."/>
            <person name="Daum C."/>
            <person name="Ezra D."/>
            <person name="Gonzalez J."/>
            <person name="Henrissat B."/>
            <person name="Kuo A."/>
            <person name="Liang C."/>
            <person name="Lipzen A."/>
            <person name="Lutzoni F."/>
            <person name="Magnuson J."/>
            <person name="Mondo S."/>
            <person name="Nolan M."/>
            <person name="Ohm R."/>
            <person name="Pangilinan J."/>
            <person name="Park H.-J."/>
            <person name="Ramirez L."/>
            <person name="Alfaro M."/>
            <person name="Sun H."/>
            <person name="Tritt A."/>
            <person name="Yoshinaga Y."/>
            <person name="Zwiers L.-H."/>
            <person name="Turgeon B."/>
            <person name="Goodwin S."/>
            <person name="Spatafora J."/>
            <person name="Crous P."/>
            <person name="Grigoriev I."/>
        </authorList>
    </citation>
    <scope>NUCLEOTIDE SEQUENCE</scope>
    <source>
        <strain evidence="5">CBS 115976</strain>
    </source>
</reference>
<feature type="region of interest" description="Disordered" evidence="3">
    <location>
        <begin position="1"/>
        <end position="56"/>
    </location>
</feature>
<name>A0A6A6UV98_9PEZI</name>
<dbReference type="InterPro" id="IPR053246">
    <property type="entry name" value="NS_splicing_regulatory_protein"/>
</dbReference>
<evidence type="ECO:0000313" key="5">
    <source>
        <dbReference type="EMBL" id="KAF2675337.1"/>
    </source>
</evidence>
<dbReference type="OrthoDB" id="446635at2759"/>
<dbReference type="PANTHER" id="PTHR47845">
    <property type="entry name" value="NUCLEAR SPECKLE SPLICING REGULATORY PROTEIN 1 HOMOLOG"/>
    <property type="match status" value="1"/>
</dbReference>
<dbReference type="AlphaFoldDB" id="A0A6A6UV98"/>
<dbReference type="InterPro" id="IPR018612">
    <property type="entry name" value="NSRP1_N"/>
</dbReference>
<feature type="compositionally biased region" description="Basic and acidic residues" evidence="3">
    <location>
        <begin position="316"/>
        <end position="339"/>
    </location>
</feature>
<evidence type="ECO:0000256" key="2">
    <source>
        <dbReference type="ARBA" id="ARBA00023054"/>
    </source>
</evidence>
<dbReference type="EMBL" id="MU004230">
    <property type="protein sequence ID" value="KAF2675337.1"/>
    <property type="molecule type" value="Genomic_DNA"/>
</dbReference>
<protein>
    <recommendedName>
        <fullName evidence="4">Nuclear speckle splicing regulatory protein 1 N-terminal domain-containing protein</fullName>
    </recommendedName>
</protein>
<gene>
    <name evidence="5" type="ORF">BT63DRAFT_34944</name>
</gene>
<feature type="region of interest" description="Disordered" evidence="3">
    <location>
        <begin position="265"/>
        <end position="369"/>
    </location>
</feature>
<dbReference type="PANTHER" id="PTHR47845:SF1">
    <property type="entry name" value="NUCLEAR SPECKLE SPLICING REGULATORY PROTEIN 1 HOMOLOG"/>
    <property type="match status" value="1"/>
</dbReference>
<feature type="compositionally biased region" description="Basic and acidic residues" evidence="3">
    <location>
        <begin position="165"/>
        <end position="185"/>
    </location>
</feature>
<feature type="region of interest" description="Disordered" evidence="3">
    <location>
        <begin position="165"/>
        <end position="228"/>
    </location>
</feature>
<evidence type="ECO:0000256" key="3">
    <source>
        <dbReference type="SAM" id="MobiDB-lite"/>
    </source>
</evidence>
<evidence type="ECO:0000259" key="4">
    <source>
        <dbReference type="Pfam" id="PF09745"/>
    </source>
</evidence>
<feature type="compositionally biased region" description="Basic and acidic residues" evidence="3">
    <location>
        <begin position="347"/>
        <end position="369"/>
    </location>
</feature>